<proteinExistence type="predicted"/>
<protein>
    <recommendedName>
        <fullName evidence="5">Transglycosylase SLT domain-containing protein</fullName>
    </recommendedName>
</protein>
<dbReference type="eggNOG" id="ENOG502S6CI">
    <property type="taxonomic scope" value="Eukaryota"/>
</dbReference>
<feature type="transmembrane region" description="Helical" evidence="2">
    <location>
        <begin position="12"/>
        <end position="33"/>
    </location>
</feature>
<dbReference type="AlphaFoldDB" id="N1Q2J9"/>
<name>N1Q2J9_DOTSN</name>
<evidence type="ECO:0000313" key="3">
    <source>
        <dbReference type="EMBL" id="EME48875.1"/>
    </source>
</evidence>
<dbReference type="EMBL" id="KB446535">
    <property type="protein sequence ID" value="EME48875.1"/>
    <property type="molecule type" value="Genomic_DNA"/>
</dbReference>
<dbReference type="OMA" id="ANRMTGW"/>
<reference evidence="4" key="1">
    <citation type="journal article" date="2012" name="PLoS Genet.">
        <title>The genomes of the fungal plant pathogens Cladosporium fulvum and Dothistroma septosporum reveal adaptation to different hosts and lifestyles but also signatures of common ancestry.</title>
        <authorList>
            <person name="de Wit P.J.G.M."/>
            <person name="van der Burgt A."/>
            <person name="Oekmen B."/>
            <person name="Stergiopoulos I."/>
            <person name="Abd-Elsalam K.A."/>
            <person name="Aerts A.L."/>
            <person name="Bahkali A.H."/>
            <person name="Beenen H.G."/>
            <person name="Chettri P."/>
            <person name="Cox M.P."/>
            <person name="Datema E."/>
            <person name="de Vries R.P."/>
            <person name="Dhillon B."/>
            <person name="Ganley A.R."/>
            <person name="Griffiths S.A."/>
            <person name="Guo Y."/>
            <person name="Hamelin R.C."/>
            <person name="Henrissat B."/>
            <person name="Kabir M.S."/>
            <person name="Jashni M.K."/>
            <person name="Kema G."/>
            <person name="Klaubauf S."/>
            <person name="Lapidus A."/>
            <person name="Levasseur A."/>
            <person name="Lindquist E."/>
            <person name="Mehrabi R."/>
            <person name="Ohm R.A."/>
            <person name="Owen T.J."/>
            <person name="Salamov A."/>
            <person name="Schwelm A."/>
            <person name="Schijlen E."/>
            <person name="Sun H."/>
            <person name="van den Burg H.A."/>
            <person name="van Ham R.C.H.J."/>
            <person name="Zhang S."/>
            <person name="Goodwin S.B."/>
            <person name="Grigoriev I.V."/>
            <person name="Collemare J."/>
            <person name="Bradshaw R.E."/>
        </authorList>
    </citation>
    <scope>NUCLEOTIDE SEQUENCE [LARGE SCALE GENOMIC DNA]</scope>
    <source>
        <strain evidence="4">NZE10 / CBS 128990</strain>
    </source>
</reference>
<accession>N1Q2J9</accession>
<organism evidence="3 4">
    <name type="scientific">Dothistroma septosporum (strain NZE10 / CBS 128990)</name>
    <name type="common">Red band needle blight fungus</name>
    <name type="synonym">Mycosphaerella pini</name>
    <dbReference type="NCBI Taxonomy" id="675120"/>
    <lineage>
        <taxon>Eukaryota</taxon>
        <taxon>Fungi</taxon>
        <taxon>Dikarya</taxon>
        <taxon>Ascomycota</taxon>
        <taxon>Pezizomycotina</taxon>
        <taxon>Dothideomycetes</taxon>
        <taxon>Dothideomycetidae</taxon>
        <taxon>Mycosphaerellales</taxon>
        <taxon>Mycosphaerellaceae</taxon>
        <taxon>Dothistroma</taxon>
    </lineage>
</organism>
<evidence type="ECO:0000256" key="1">
    <source>
        <dbReference type="SAM" id="MobiDB-lite"/>
    </source>
</evidence>
<evidence type="ECO:0000313" key="4">
    <source>
        <dbReference type="Proteomes" id="UP000016933"/>
    </source>
</evidence>
<evidence type="ECO:0000256" key="2">
    <source>
        <dbReference type="SAM" id="Phobius"/>
    </source>
</evidence>
<keyword evidence="4" id="KW-1185">Reference proteome</keyword>
<keyword evidence="2" id="KW-1133">Transmembrane helix</keyword>
<feature type="compositionally biased region" description="Basic residues" evidence="1">
    <location>
        <begin position="331"/>
        <end position="342"/>
    </location>
</feature>
<dbReference type="Gene3D" id="1.10.530.10">
    <property type="match status" value="1"/>
</dbReference>
<evidence type="ECO:0008006" key="5">
    <source>
        <dbReference type="Google" id="ProtNLM"/>
    </source>
</evidence>
<reference evidence="3 4" key="2">
    <citation type="journal article" date="2012" name="PLoS Pathog.">
        <title>Diverse lifestyles and strategies of plant pathogenesis encoded in the genomes of eighteen Dothideomycetes fungi.</title>
        <authorList>
            <person name="Ohm R.A."/>
            <person name="Feau N."/>
            <person name="Henrissat B."/>
            <person name="Schoch C.L."/>
            <person name="Horwitz B.A."/>
            <person name="Barry K.W."/>
            <person name="Condon B.J."/>
            <person name="Copeland A.C."/>
            <person name="Dhillon B."/>
            <person name="Glaser F."/>
            <person name="Hesse C.N."/>
            <person name="Kosti I."/>
            <person name="LaButti K."/>
            <person name="Lindquist E.A."/>
            <person name="Lucas S."/>
            <person name="Salamov A.A."/>
            <person name="Bradshaw R.E."/>
            <person name="Ciuffetti L."/>
            <person name="Hamelin R.C."/>
            <person name="Kema G.H.J."/>
            <person name="Lawrence C."/>
            <person name="Scott J.A."/>
            <person name="Spatafora J.W."/>
            <person name="Turgeon B.G."/>
            <person name="de Wit P.J.G.M."/>
            <person name="Zhong S."/>
            <person name="Goodwin S.B."/>
            <person name="Grigoriev I.V."/>
        </authorList>
    </citation>
    <scope>NUCLEOTIDE SEQUENCE [LARGE SCALE GENOMIC DNA]</scope>
    <source>
        <strain evidence="4">NZE10 / CBS 128990</strain>
    </source>
</reference>
<sequence>MGRGTGSLCKRIFALVFAAAIVAVIVAVCVVYIPRDHDESRWLKDQVTSTAAFNNGGGSHRPTVDEYGGGAGKDEYKLYTGKASTFPKKEDWVAFDDMWENNQKLIKTSCSDHGWGENNSNKENSIIKNEIQAVAKASLVDRRFILAIVLQESKACLRVKTTTSARFSIANPGLMQSHNGSSFDRKHSETSIRKMIQDGTQGTAHGDGLVQTLNQFGNAYAAARGYNSGAVAKSGDLDDAMGATTCYASDVANRLTGWVKAQMKCSEHSTTSGGGETSAGKESTRAAPVSTEEQGTPSRDTTAKHDTAARQVGGGTLASGDGAYHPDSNAPKRRRRRWSRGS</sequence>
<feature type="region of interest" description="Disordered" evidence="1">
    <location>
        <begin position="265"/>
        <end position="342"/>
    </location>
</feature>
<keyword evidence="2" id="KW-0812">Transmembrane</keyword>
<keyword evidence="2" id="KW-0472">Membrane</keyword>
<feature type="compositionally biased region" description="Polar residues" evidence="1">
    <location>
        <begin position="291"/>
        <end position="300"/>
    </location>
</feature>
<gene>
    <name evidence="3" type="ORF">DOTSEDRAFT_122318</name>
</gene>
<dbReference type="HOGENOM" id="CLU_058267_2_1_1"/>
<dbReference type="Proteomes" id="UP000016933">
    <property type="component" value="Unassembled WGS sequence"/>
</dbReference>
<dbReference type="OrthoDB" id="1193027at2759"/>